<proteinExistence type="predicted"/>
<gene>
    <name evidence="2" type="ORF">D9V29_11530</name>
</gene>
<organism evidence="2 3">
    <name type="scientific">Mycetocola manganoxydans</name>
    <dbReference type="NCBI Taxonomy" id="699879"/>
    <lineage>
        <taxon>Bacteria</taxon>
        <taxon>Bacillati</taxon>
        <taxon>Actinomycetota</taxon>
        <taxon>Actinomycetes</taxon>
        <taxon>Micrococcales</taxon>
        <taxon>Microbacteriaceae</taxon>
        <taxon>Mycetocola</taxon>
    </lineage>
</organism>
<protein>
    <recommendedName>
        <fullName evidence="4">Integral membrane protein</fullName>
    </recommendedName>
</protein>
<dbReference type="EMBL" id="RCUV01000012">
    <property type="protein sequence ID" value="RLP69841.1"/>
    <property type="molecule type" value="Genomic_DNA"/>
</dbReference>
<evidence type="ECO:0000256" key="1">
    <source>
        <dbReference type="SAM" id="Phobius"/>
    </source>
</evidence>
<feature type="transmembrane region" description="Helical" evidence="1">
    <location>
        <begin position="94"/>
        <end position="111"/>
    </location>
</feature>
<keyword evidence="1" id="KW-0472">Membrane</keyword>
<feature type="transmembrane region" description="Helical" evidence="1">
    <location>
        <begin position="36"/>
        <end position="57"/>
    </location>
</feature>
<keyword evidence="1" id="KW-1133">Transmembrane helix</keyword>
<dbReference type="RefSeq" id="WP_121673466.1">
    <property type="nucleotide sequence ID" value="NZ_BMXM01000008.1"/>
</dbReference>
<sequence>MIVWFTTAQVAVAVLAGLLCLALGFAGRKPSDLSLGALAVVELLLIAQLIAAIVAPAVGNEPVGNMLEFYTYLVSALILPLAAAFWALIDRTRWSTVILGTAALAIAVMVYRMQEIWVTPLG</sequence>
<keyword evidence="3" id="KW-1185">Reference proteome</keyword>
<dbReference type="OrthoDB" id="5197832at2"/>
<accession>A0A3L6ZQH8</accession>
<name>A0A3L6ZQH8_9MICO</name>
<dbReference type="Proteomes" id="UP000270299">
    <property type="component" value="Unassembled WGS sequence"/>
</dbReference>
<evidence type="ECO:0000313" key="3">
    <source>
        <dbReference type="Proteomes" id="UP000270299"/>
    </source>
</evidence>
<feature type="transmembrane region" description="Helical" evidence="1">
    <location>
        <begin position="69"/>
        <end position="88"/>
    </location>
</feature>
<evidence type="ECO:0000313" key="2">
    <source>
        <dbReference type="EMBL" id="RLP69841.1"/>
    </source>
</evidence>
<reference evidence="2 3" key="1">
    <citation type="submission" date="2018-10" db="EMBL/GenBank/DDBJ databases">
        <authorList>
            <person name="Li J."/>
        </authorList>
    </citation>
    <scope>NUCLEOTIDE SEQUENCE [LARGE SCALE GENOMIC DNA]</scope>
    <source>
        <strain evidence="2 3">CCTCC AB209002</strain>
    </source>
</reference>
<evidence type="ECO:0008006" key="4">
    <source>
        <dbReference type="Google" id="ProtNLM"/>
    </source>
</evidence>
<keyword evidence="1" id="KW-0812">Transmembrane</keyword>
<comment type="caution">
    <text evidence="2">The sequence shown here is derived from an EMBL/GenBank/DDBJ whole genome shotgun (WGS) entry which is preliminary data.</text>
</comment>
<dbReference type="AlphaFoldDB" id="A0A3L6ZQH8"/>